<evidence type="ECO:0000313" key="1">
    <source>
        <dbReference type="EMBL" id="KAH3844011.1"/>
    </source>
</evidence>
<dbReference type="AlphaFoldDB" id="A0A9D4KQJ4"/>
<dbReference type="EMBL" id="JAIWYP010000004">
    <property type="protein sequence ID" value="KAH3844011.1"/>
    <property type="molecule type" value="Genomic_DNA"/>
</dbReference>
<dbReference type="Proteomes" id="UP000828390">
    <property type="component" value="Unassembled WGS sequence"/>
</dbReference>
<name>A0A9D4KQJ4_DREPO</name>
<evidence type="ECO:0000313" key="2">
    <source>
        <dbReference type="Proteomes" id="UP000828390"/>
    </source>
</evidence>
<proteinExistence type="predicted"/>
<reference evidence="1" key="2">
    <citation type="submission" date="2020-11" db="EMBL/GenBank/DDBJ databases">
        <authorList>
            <person name="McCartney M.A."/>
            <person name="Auch B."/>
            <person name="Kono T."/>
            <person name="Mallez S."/>
            <person name="Becker A."/>
            <person name="Gohl D.M."/>
            <person name="Silverstein K.A.T."/>
            <person name="Koren S."/>
            <person name="Bechman K.B."/>
            <person name="Herman A."/>
            <person name="Abrahante J.E."/>
            <person name="Garbe J."/>
        </authorList>
    </citation>
    <scope>NUCLEOTIDE SEQUENCE</scope>
    <source>
        <strain evidence="1">Duluth1</strain>
        <tissue evidence="1">Whole animal</tissue>
    </source>
</reference>
<keyword evidence="2" id="KW-1185">Reference proteome</keyword>
<organism evidence="1 2">
    <name type="scientific">Dreissena polymorpha</name>
    <name type="common">Zebra mussel</name>
    <name type="synonym">Mytilus polymorpha</name>
    <dbReference type="NCBI Taxonomy" id="45954"/>
    <lineage>
        <taxon>Eukaryota</taxon>
        <taxon>Metazoa</taxon>
        <taxon>Spiralia</taxon>
        <taxon>Lophotrochozoa</taxon>
        <taxon>Mollusca</taxon>
        <taxon>Bivalvia</taxon>
        <taxon>Autobranchia</taxon>
        <taxon>Heteroconchia</taxon>
        <taxon>Euheterodonta</taxon>
        <taxon>Imparidentia</taxon>
        <taxon>Neoheterodontei</taxon>
        <taxon>Myida</taxon>
        <taxon>Dreissenoidea</taxon>
        <taxon>Dreissenidae</taxon>
        <taxon>Dreissena</taxon>
    </lineage>
</organism>
<gene>
    <name evidence="1" type="ORF">DPMN_117552</name>
</gene>
<comment type="caution">
    <text evidence="1">The sequence shown here is derived from an EMBL/GenBank/DDBJ whole genome shotgun (WGS) entry which is preliminary data.</text>
</comment>
<protein>
    <submittedName>
        <fullName evidence="1">Uncharacterized protein</fullName>
    </submittedName>
</protein>
<accession>A0A9D4KQJ4</accession>
<reference evidence="1" key="1">
    <citation type="journal article" date="2019" name="bioRxiv">
        <title>The Genome of the Zebra Mussel, Dreissena polymorpha: A Resource for Invasive Species Research.</title>
        <authorList>
            <person name="McCartney M.A."/>
            <person name="Auch B."/>
            <person name="Kono T."/>
            <person name="Mallez S."/>
            <person name="Zhang Y."/>
            <person name="Obille A."/>
            <person name="Becker A."/>
            <person name="Abrahante J.E."/>
            <person name="Garbe J."/>
            <person name="Badalamenti J.P."/>
            <person name="Herman A."/>
            <person name="Mangelson H."/>
            <person name="Liachko I."/>
            <person name="Sullivan S."/>
            <person name="Sone E.D."/>
            <person name="Koren S."/>
            <person name="Silverstein K.A.T."/>
            <person name="Beckman K.B."/>
            <person name="Gohl D.M."/>
        </authorList>
    </citation>
    <scope>NUCLEOTIDE SEQUENCE</scope>
    <source>
        <strain evidence="1">Duluth1</strain>
        <tissue evidence="1">Whole animal</tissue>
    </source>
</reference>
<sequence length="69" mass="8265">MFPKTWIITSEEYWDNQSILQADIRQRYYYKTVTSKRHLKTGVPSPLRYIQTIIHDGHTFKEECSSRAT</sequence>